<organism evidence="1 2">
    <name type="scientific">Dorcoceras hygrometricum</name>
    <dbReference type="NCBI Taxonomy" id="472368"/>
    <lineage>
        <taxon>Eukaryota</taxon>
        <taxon>Viridiplantae</taxon>
        <taxon>Streptophyta</taxon>
        <taxon>Embryophyta</taxon>
        <taxon>Tracheophyta</taxon>
        <taxon>Spermatophyta</taxon>
        <taxon>Magnoliopsida</taxon>
        <taxon>eudicotyledons</taxon>
        <taxon>Gunneridae</taxon>
        <taxon>Pentapetalae</taxon>
        <taxon>asterids</taxon>
        <taxon>lamiids</taxon>
        <taxon>Lamiales</taxon>
        <taxon>Gesneriaceae</taxon>
        <taxon>Didymocarpoideae</taxon>
        <taxon>Trichosporeae</taxon>
        <taxon>Loxocarpinae</taxon>
        <taxon>Dorcoceras</taxon>
    </lineage>
</organism>
<gene>
    <name evidence="1" type="ORF">F511_11583</name>
</gene>
<accession>A0A2Z7D5X8</accession>
<evidence type="ECO:0000313" key="2">
    <source>
        <dbReference type="Proteomes" id="UP000250235"/>
    </source>
</evidence>
<reference evidence="1 2" key="1">
    <citation type="journal article" date="2015" name="Proc. Natl. Acad. Sci. U.S.A.">
        <title>The resurrection genome of Boea hygrometrica: A blueprint for survival of dehydration.</title>
        <authorList>
            <person name="Xiao L."/>
            <person name="Yang G."/>
            <person name="Zhang L."/>
            <person name="Yang X."/>
            <person name="Zhao S."/>
            <person name="Ji Z."/>
            <person name="Zhou Q."/>
            <person name="Hu M."/>
            <person name="Wang Y."/>
            <person name="Chen M."/>
            <person name="Xu Y."/>
            <person name="Jin H."/>
            <person name="Xiao X."/>
            <person name="Hu G."/>
            <person name="Bao F."/>
            <person name="Hu Y."/>
            <person name="Wan P."/>
            <person name="Li L."/>
            <person name="Deng X."/>
            <person name="Kuang T."/>
            <person name="Xiang C."/>
            <person name="Zhu J.K."/>
            <person name="Oliver M.J."/>
            <person name="He Y."/>
        </authorList>
    </citation>
    <scope>NUCLEOTIDE SEQUENCE [LARGE SCALE GENOMIC DNA]</scope>
    <source>
        <strain evidence="2">cv. XS01</strain>
    </source>
</reference>
<keyword evidence="2" id="KW-1185">Reference proteome</keyword>
<name>A0A2Z7D5X8_9LAMI</name>
<dbReference type="EMBL" id="KQ989027">
    <property type="protein sequence ID" value="KZV55032.1"/>
    <property type="molecule type" value="Genomic_DNA"/>
</dbReference>
<dbReference type="Proteomes" id="UP000250235">
    <property type="component" value="Unassembled WGS sequence"/>
</dbReference>
<dbReference type="AlphaFoldDB" id="A0A2Z7D5X8"/>
<sequence>MGVGSGSVAAPTVVSELHAWICQYSISAQLHQVLDFSKNKKKKILTTFTVAQLPHAHRAARRARAACKSRRVSRRRGAHSTCLFRRALRVYRARTLRRALHACRSHRARASRHPLHALAATHAHTSCMGLRAPVVLPVLARRAQGCARHAAHVRQPGHRPCGGRYWGGDVMAFLLPRVFPRTDPGSPTEFWTDTCYWTFLVGPKLFENFE</sequence>
<protein>
    <submittedName>
        <fullName evidence="1">Uncharacterized protein</fullName>
    </submittedName>
</protein>
<evidence type="ECO:0000313" key="1">
    <source>
        <dbReference type="EMBL" id="KZV55032.1"/>
    </source>
</evidence>
<proteinExistence type="predicted"/>